<evidence type="ECO:0000259" key="6">
    <source>
        <dbReference type="PROSITE" id="PS51918"/>
    </source>
</evidence>
<feature type="domain" description="Radical SAM core" evidence="6">
    <location>
        <begin position="173"/>
        <end position="384"/>
    </location>
</feature>
<dbReference type="PANTHER" id="PTHR43409">
    <property type="entry name" value="ANAEROBIC MAGNESIUM-PROTOPORPHYRIN IX MONOMETHYL ESTER CYCLASE-RELATED"/>
    <property type="match status" value="1"/>
</dbReference>
<dbReference type="Gene3D" id="3.40.50.280">
    <property type="entry name" value="Cobalamin-binding domain"/>
    <property type="match status" value="1"/>
</dbReference>
<dbReference type="SFLD" id="SFLDS00029">
    <property type="entry name" value="Radical_SAM"/>
    <property type="match status" value="1"/>
</dbReference>
<accession>A0A367ZQ08</accession>
<evidence type="ECO:0000256" key="5">
    <source>
        <dbReference type="ARBA" id="ARBA00023014"/>
    </source>
</evidence>
<keyword evidence="5" id="KW-0411">Iron-sulfur</keyword>
<evidence type="ECO:0000256" key="2">
    <source>
        <dbReference type="ARBA" id="ARBA00022691"/>
    </source>
</evidence>
<dbReference type="Proteomes" id="UP000252355">
    <property type="component" value="Unassembled WGS sequence"/>
</dbReference>
<organism evidence="7 8">
    <name type="scientific">Candidatus Ozemobacter sibiricus</name>
    <dbReference type="NCBI Taxonomy" id="2268124"/>
    <lineage>
        <taxon>Bacteria</taxon>
        <taxon>Candidatus Ozemobacteria</taxon>
        <taxon>Candidatus Ozemobacterales</taxon>
        <taxon>Candidatus Ozemobacteraceae</taxon>
        <taxon>Candidatus Ozemobacter</taxon>
    </lineage>
</organism>
<dbReference type="GO" id="GO:0003824">
    <property type="term" value="F:catalytic activity"/>
    <property type="evidence" value="ECO:0007669"/>
    <property type="project" value="InterPro"/>
</dbReference>
<dbReference type="PANTHER" id="PTHR43409:SF7">
    <property type="entry name" value="BLL1977 PROTEIN"/>
    <property type="match status" value="1"/>
</dbReference>
<keyword evidence="4" id="KW-0408">Iron</keyword>
<dbReference type="GO" id="GO:0051536">
    <property type="term" value="F:iron-sulfur cluster binding"/>
    <property type="evidence" value="ECO:0007669"/>
    <property type="project" value="UniProtKB-KW"/>
</dbReference>
<evidence type="ECO:0000313" key="8">
    <source>
        <dbReference type="Proteomes" id="UP000252355"/>
    </source>
</evidence>
<gene>
    <name evidence="7" type="ORF">OZSIB_4216</name>
</gene>
<dbReference type="InterPro" id="IPR006638">
    <property type="entry name" value="Elp3/MiaA/NifB-like_rSAM"/>
</dbReference>
<reference evidence="7 8" key="1">
    <citation type="submission" date="2018-05" db="EMBL/GenBank/DDBJ databases">
        <title>A metagenomic window into the 2 km-deep terrestrial subsurface aquifer revealed taxonomically and functionally diverse microbial community comprising novel uncultured bacterial lineages.</title>
        <authorList>
            <person name="Kadnikov V.V."/>
            <person name="Mardanov A.V."/>
            <person name="Beletsky A.V."/>
            <person name="Banks D."/>
            <person name="Pimenov N.V."/>
            <person name="Frank Y.A."/>
            <person name="Karnachuk O.V."/>
            <person name="Ravin N.V."/>
        </authorList>
    </citation>
    <scope>NUCLEOTIDE SEQUENCE [LARGE SCALE GENOMIC DNA]</scope>
    <source>
        <strain evidence="7">BY5</strain>
    </source>
</reference>
<keyword evidence="2" id="KW-0949">S-adenosyl-L-methionine</keyword>
<dbReference type="AlphaFoldDB" id="A0A367ZQ08"/>
<dbReference type="GO" id="GO:0005829">
    <property type="term" value="C:cytosol"/>
    <property type="evidence" value="ECO:0007669"/>
    <property type="project" value="TreeGrafter"/>
</dbReference>
<evidence type="ECO:0000256" key="1">
    <source>
        <dbReference type="ARBA" id="ARBA00001966"/>
    </source>
</evidence>
<sequence length="538" mass="61848">MTARLLLTSVFKPFGVDDEYGVKENVCELMHNQVTRRQGVFSVRSHNRSFGLSFLAENLQVPTTVLDFPTQEEFVRELGRYAYTHVGISFIVPNVDKARRMCELVRRHAPAAKIILGGHGTRIPGIKELTGADEVCTGEGIAWLRRYFGESVDAPVRHPIMPVDCWRAILGIEVPHAKALLVPGVGCPNKCFFCCTSHFFDGYQPFFPTIEALFVEMERIADALNTRHFFVLDENFLDDPARVARLLELMERKNRRFVFDIFSSLRAVAQYDPLTLVRLGVQFIWIGIESKRALFDKVKGLDPAPIMAGLRHHGVSVLASTILFLDHHDEQTLWEDVEYTIRLRPDFIQFMELAPLPGTALYQRLEAEGRVRHERPLREWHGQDRIWFHHPRFTSDESRKILDRAFDLEYQRLGPSLLRVAETRLAGLELIRPTADALLAGRFADLRRFAEEMKPLLWAFVTLAPNPAVQRRARALLVRYAEKLGPFTWRDRAQMGLVNLLARIAARRYRHGRNIHQPPTFLERYRWNGPAPAIRSLA</sequence>
<comment type="cofactor">
    <cofactor evidence="1">
        <name>[4Fe-4S] cluster</name>
        <dbReference type="ChEBI" id="CHEBI:49883"/>
    </cofactor>
</comment>
<dbReference type="InterPro" id="IPR058240">
    <property type="entry name" value="rSAM_sf"/>
</dbReference>
<name>A0A367ZQ08_9BACT</name>
<dbReference type="InterPro" id="IPR051198">
    <property type="entry name" value="BchE-like"/>
</dbReference>
<keyword evidence="3" id="KW-0479">Metal-binding</keyword>
<dbReference type="GO" id="GO:0046872">
    <property type="term" value="F:metal ion binding"/>
    <property type="evidence" value="ECO:0007669"/>
    <property type="project" value="UniProtKB-KW"/>
</dbReference>
<dbReference type="SFLD" id="SFLDG01082">
    <property type="entry name" value="B12-binding_domain_containing"/>
    <property type="match status" value="1"/>
</dbReference>
<protein>
    <submittedName>
        <fullName evidence="7">Fe-S oxidoreductase-like</fullName>
    </submittedName>
</protein>
<dbReference type="InterPro" id="IPR013785">
    <property type="entry name" value="Aldolase_TIM"/>
</dbReference>
<comment type="caution">
    <text evidence="7">The sequence shown here is derived from an EMBL/GenBank/DDBJ whole genome shotgun (WGS) entry which is preliminary data.</text>
</comment>
<dbReference type="Gene3D" id="3.20.20.70">
    <property type="entry name" value="Aldolase class I"/>
    <property type="match status" value="1"/>
</dbReference>
<evidence type="ECO:0000256" key="4">
    <source>
        <dbReference type="ARBA" id="ARBA00023004"/>
    </source>
</evidence>
<dbReference type="EMBL" id="QOQW01000012">
    <property type="protein sequence ID" value="RCK79462.1"/>
    <property type="molecule type" value="Genomic_DNA"/>
</dbReference>
<proteinExistence type="predicted"/>
<dbReference type="SUPFAM" id="SSF102114">
    <property type="entry name" value="Radical SAM enzymes"/>
    <property type="match status" value="1"/>
</dbReference>
<evidence type="ECO:0000313" key="7">
    <source>
        <dbReference type="EMBL" id="RCK79462.1"/>
    </source>
</evidence>
<dbReference type="PROSITE" id="PS51918">
    <property type="entry name" value="RADICAL_SAM"/>
    <property type="match status" value="1"/>
</dbReference>
<dbReference type="SMART" id="SM00729">
    <property type="entry name" value="Elp3"/>
    <property type="match status" value="1"/>
</dbReference>
<evidence type="ECO:0000256" key="3">
    <source>
        <dbReference type="ARBA" id="ARBA00022723"/>
    </source>
</evidence>
<dbReference type="InterPro" id="IPR007197">
    <property type="entry name" value="rSAM"/>
</dbReference>